<feature type="compositionally biased region" description="Low complexity" evidence="1">
    <location>
        <begin position="52"/>
        <end position="83"/>
    </location>
</feature>
<reference evidence="3" key="1">
    <citation type="submission" date="2021-05" db="EMBL/GenBank/DDBJ databases">
        <authorList>
            <person name="Sun Q."/>
            <person name="Inoue M."/>
        </authorList>
    </citation>
    <scope>NUCLEOTIDE SEQUENCE</scope>
    <source>
        <strain evidence="3">VKM B-3255</strain>
    </source>
</reference>
<gene>
    <name evidence="3" type="ORF">KIP89_14285</name>
</gene>
<dbReference type="InterPro" id="IPR036514">
    <property type="entry name" value="SGNH_hydro_sf"/>
</dbReference>
<evidence type="ECO:0000313" key="4">
    <source>
        <dbReference type="Proteomes" id="UP001166585"/>
    </source>
</evidence>
<keyword evidence="2" id="KW-0732">Signal</keyword>
<accession>A0ABS5RAG0</accession>
<comment type="caution">
    <text evidence="3">The sequence shown here is derived from an EMBL/GenBank/DDBJ whole genome shotgun (WGS) entry which is preliminary data.</text>
</comment>
<dbReference type="RefSeq" id="WP_213756163.1">
    <property type="nucleotide sequence ID" value="NZ_JAHCQH010000018.1"/>
</dbReference>
<name>A0ABS5RAG0_9HYPH</name>
<feature type="signal peptide" evidence="2">
    <location>
        <begin position="1"/>
        <end position="20"/>
    </location>
</feature>
<dbReference type="InterPro" id="IPR007407">
    <property type="entry name" value="DUF459"/>
</dbReference>
<dbReference type="Pfam" id="PF04311">
    <property type="entry name" value="DUF459"/>
    <property type="match status" value="1"/>
</dbReference>
<evidence type="ECO:0000256" key="2">
    <source>
        <dbReference type="SAM" id="SignalP"/>
    </source>
</evidence>
<protein>
    <submittedName>
        <fullName evidence="3">DUF459 domain-containing protein</fullName>
    </submittedName>
</protein>
<feature type="region of interest" description="Disordered" evidence="1">
    <location>
        <begin position="466"/>
        <end position="487"/>
    </location>
</feature>
<dbReference type="Gene3D" id="3.40.50.1110">
    <property type="entry name" value="SGNH hydrolase"/>
    <property type="match status" value="1"/>
</dbReference>
<keyword evidence="4" id="KW-1185">Reference proteome</keyword>
<organism evidence="3 4">
    <name type="scientific">Ancylobacter radicis</name>
    <dbReference type="NCBI Taxonomy" id="2836179"/>
    <lineage>
        <taxon>Bacteria</taxon>
        <taxon>Pseudomonadati</taxon>
        <taxon>Pseudomonadota</taxon>
        <taxon>Alphaproteobacteria</taxon>
        <taxon>Hyphomicrobiales</taxon>
        <taxon>Xanthobacteraceae</taxon>
        <taxon>Ancylobacter</taxon>
    </lineage>
</organism>
<dbReference type="EMBL" id="JAHCQH010000018">
    <property type="protein sequence ID" value="MBS9478280.1"/>
    <property type="molecule type" value="Genomic_DNA"/>
</dbReference>
<feature type="region of interest" description="Disordered" evidence="1">
    <location>
        <begin position="42"/>
        <end position="96"/>
    </location>
</feature>
<proteinExistence type="predicted"/>
<dbReference type="Proteomes" id="UP001166585">
    <property type="component" value="Unassembled WGS sequence"/>
</dbReference>
<evidence type="ECO:0000256" key="1">
    <source>
        <dbReference type="SAM" id="MobiDB-lite"/>
    </source>
</evidence>
<feature type="chain" id="PRO_5046778740" evidence="2">
    <location>
        <begin position="21"/>
        <end position="487"/>
    </location>
</feature>
<dbReference type="SUPFAM" id="SSF52266">
    <property type="entry name" value="SGNH hydrolase"/>
    <property type="match status" value="1"/>
</dbReference>
<evidence type="ECO:0000313" key="3">
    <source>
        <dbReference type="EMBL" id="MBS9478280.1"/>
    </source>
</evidence>
<sequence>MSARRIARVLKALPLALVLAAGGLCPSVPPLGITPALAQSDWFRPPGNVGSPATRQAPSQQRQAQPRQQPRRQQAAPQAQRRQAPPPQRQTWSPFQPFLNLFRSDQPRRMVPSRPNDSYAAPPVAAPPVIAQPAVPRGTVFDTAAAARDESDAIKEIVLVLGDELAAPLAQGLADGFAADRESVAVVARTEPGSGFGPLSGFDWISKGRQFTAGEQPNVVVVFAGMNDLTPIDDPAGRAELFDERWRDLYGRRVDDFLLGLKLAGRPVVVVGLPPVEDPAANERNVQLNALLKERTERAGLVFADVTDGFVDEEGKFMMSGPDVDGQRRRLRNADGVGFTRAGGRKLAFFVDRHLDALLAQPIDPAAAAAAANPAEARPSIILLTGGASAGARTLAGAPGAPAVATPAILSGRPEEPEPARALVSGAALPVVAGRTDDFRWPAGQPAATAEPLVPAAPASVLPAGPLPNAAPAGTPASGAGVGTTAP</sequence>